<sequence>MGRVFSGPVGGADEAVFDSAFCSSLVSLPVMLKMAASMRTLCSAGLLSKAIQELSLKAAVPRCVCAARAPSASSRSRSNGTPVAFVSTANVSTSYSSSKSQITVTDEPDTLFQKLTVLVKGHDKAVLDSYEFFATLAAKELGLTLTKVFEPPRNIERLTLLKSVHIFKKHRVQYEMRTHYRSIEIARITGSTAHAYLEYIQRNLPEGVAMEVAKTAIEKVPEHIQTPLWDKESHQEAS</sequence>
<protein>
    <submittedName>
        <fullName evidence="1">Uncharacterized protein</fullName>
    </submittedName>
</protein>
<keyword evidence="2" id="KW-1185">Reference proteome</keyword>
<organism evidence="1 2">
    <name type="scientific">Pangasius djambal</name>
    <dbReference type="NCBI Taxonomy" id="1691987"/>
    <lineage>
        <taxon>Eukaryota</taxon>
        <taxon>Metazoa</taxon>
        <taxon>Chordata</taxon>
        <taxon>Craniata</taxon>
        <taxon>Vertebrata</taxon>
        <taxon>Euteleostomi</taxon>
        <taxon>Actinopterygii</taxon>
        <taxon>Neopterygii</taxon>
        <taxon>Teleostei</taxon>
        <taxon>Ostariophysi</taxon>
        <taxon>Siluriformes</taxon>
        <taxon>Pangasiidae</taxon>
        <taxon>Pangasius</taxon>
    </lineage>
</organism>
<proteinExistence type="predicted"/>
<gene>
    <name evidence="1" type="ORF">PDJAM_G00090200</name>
</gene>
<accession>A0ACC5Z527</accession>
<name>A0ACC5Z527_9TELE</name>
<dbReference type="Proteomes" id="UP000830395">
    <property type="component" value="Chromosome 18"/>
</dbReference>
<comment type="caution">
    <text evidence="1">The sequence shown here is derived from an EMBL/GenBank/DDBJ whole genome shotgun (WGS) entry which is preliminary data.</text>
</comment>
<dbReference type="EMBL" id="CM040992">
    <property type="protein sequence ID" value="MCJ8743119.1"/>
    <property type="molecule type" value="Genomic_DNA"/>
</dbReference>
<evidence type="ECO:0000313" key="2">
    <source>
        <dbReference type="Proteomes" id="UP000830395"/>
    </source>
</evidence>
<evidence type="ECO:0000313" key="1">
    <source>
        <dbReference type="EMBL" id="MCJ8743119.1"/>
    </source>
</evidence>
<reference evidence="1" key="1">
    <citation type="submission" date="2020-02" db="EMBL/GenBank/DDBJ databases">
        <title>Genome sequencing of the panga catfish, Pangasius djambal.</title>
        <authorList>
            <person name="Wen M."/>
            <person name="Zahm M."/>
            <person name="Roques C."/>
            <person name="Cabau C."/>
            <person name="Klopp C."/>
            <person name="Donnadieu C."/>
            <person name="Jouanno E."/>
            <person name="Avarre J.-C."/>
            <person name="Campet M."/>
            <person name="Ha T."/>
            <person name="Dugue R."/>
            <person name="Lampietro C."/>
            <person name="Louis A."/>
            <person name="Herpin A."/>
            <person name="Echchiki A."/>
            <person name="Berthelot C."/>
            <person name="Parey E."/>
            <person name="Roest-Crollius H."/>
            <person name="Braasch I."/>
            <person name="Postlethwait J.H."/>
            <person name="Bobe J."/>
            <person name="Montfort J."/>
            <person name="Bouchez O."/>
            <person name="Begum T."/>
            <person name="Schartl M."/>
            <person name="Gustiano R."/>
            <person name="Guiguen Y."/>
        </authorList>
    </citation>
    <scope>NUCLEOTIDE SEQUENCE</scope>
    <source>
        <strain evidence="1">Pdj_M5554</strain>
    </source>
</reference>